<feature type="region of interest" description="Disordered" evidence="2">
    <location>
        <begin position="1"/>
        <end position="20"/>
    </location>
</feature>
<dbReference type="Gene3D" id="3.30.70.2520">
    <property type="match status" value="1"/>
</dbReference>
<evidence type="ECO:0000313" key="4">
    <source>
        <dbReference type="EMBL" id="MBD8079095.1"/>
    </source>
</evidence>
<dbReference type="EMBL" id="JACYHB010000005">
    <property type="protein sequence ID" value="MBD8079095.1"/>
    <property type="molecule type" value="Genomic_DNA"/>
</dbReference>
<dbReference type="InterPro" id="IPR016166">
    <property type="entry name" value="FAD-bd_PCMH"/>
</dbReference>
<organism evidence="4 5">
    <name type="scientific">Cellulosimicrobium arenosum</name>
    <dbReference type="NCBI Taxonomy" id="2708133"/>
    <lineage>
        <taxon>Bacteria</taxon>
        <taxon>Bacillati</taxon>
        <taxon>Actinomycetota</taxon>
        <taxon>Actinomycetes</taxon>
        <taxon>Micrococcales</taxon>
        <taxon>Promicromonosporaceae</taxon>
        <taxon>Cellulosimicrobium</taxon>
    </lineage>
</organism>
<comment type="caution">
    <text evidence="4">The sequence shown here is derived from an EMBL/GenBank/DDBJ whole genome shotgun (WGS) entry which is preliminary data.</text>
</comment>
<dbReference type="InterPro" id="IPR010031">
    <property type="entry name" value="FAD_lactone_oxidase-like"/>
</dbReference>
<evidence type="ECO:0000256" key="2">
    <source>
        <dbReference type="SAM" id="MobiDB-lite"/>
    </source>
</evidence>
<dbReference type="GO" id="GO:0016020">
    <property type="term" value="C:membrane"/>
    <property type="evidence" value="ECO:0007669"/>
    <property type="project" value="InterPro"/>
</dbReference>
<dbReference type="InterPro" id="IPR007173">
    <property type="entry name" value="ALO_C"/>
</dbReference>
<dbReference type="GO" id="GO:0080049">
    <property type="term" value="F:L-gulono-1,4-lactone dehydrogenase activity"/>
    <property type="evidence" value="ECO:0007669"/>
    <property type="project" value="TreeGrafter"/>
</dbReference>
<keyword evidence="1" id="KW-0560">Oxidoreductase</keyword>
<dbReference type="GO" id="GO:0071949">
    <property type="term" value="F:FAD binding"/>
    <property type="evidence" value="ECO:0007669"/>
    <property type="project" value="InterPro"/>
</dbReference>
<dbReference type="PIRSF" id="PIRSF000136">
    <property type="entry name" value="LGO_GLO"/>
    <property type="match status" value="1"/>
</dbReference>
<dbReference type="GO" id="GO:0003885">
    <property type="term" value="F:D-arabinono-1,4-lactone oxidase activity"/>
    <property type="evidence" value="ECO:0007669"/>
    <property type="project" value="InterPro"/>
</dbReference>
<dbReference type="SUPFAM" id="SSF56176">
    <property type="entry name" value="FAD-binding/transporter-associated domain-like"/>
    <property type="match status" value="1"/>
</dbReference>
<dbReference type="PANTHER" id="PTHR43762">
    <property type="entry name" value="L-GULONOLACTONE OXIDASE"/>
    <property type="match status" value="1"/>
</dbReference>
<dbReference type="Gene3D" id="3.30.43.10">
    <property type="entry name" value="Uridine Diphospho-n-acetylenolpyruvylglucosamine Reductase, domain 2"/>
    <property type="match status" value="1"/>
</dbReference>
<reference evidence="4" key="2">
    <citation type="submission" date="2020-09" db="EMBL/GenBank/DDBJ databases">
        <authorList>
            <person name="Yu Y."/>
        </authorList>
    </citation>
    <scope>NUCLEOTIDE SEQUENCE</scope>
    <source>
        <strain evidence="4">KCTC 49039</strain>
    </source>
</reference>
<evidence type="ECO:0000313" key="5">
    <source>
        <dbReference type="Proteomes" id="UP000610846"/>
    </source>
</evidence>
<dbReference type="Pfam" id="PF01565">
    <property type="entry name" value="FAD_binding_4"/>
    <property type="match status" value="1"/>
</dbReference>
<feature type="domain" description="FAD-binding PCMH-type" evidence="3">
    <location>
        <begin position="44"/>
        <end position="216"/>
    </location>
</feature>
<dbReference type="AlphaFoldDB" id="A0A927GAG8"/>
<accession>A0A927GAG8</accession>
<evidence type="ECO:0000256" key="1">
    <source>
        <dbReference type="ARBA" id="ARBA00023002"/>
    </source>
</evidence>
<dbReference type="Pfam" id="PF04030">
    <property type="entry name" value="ALO"/>
    <property type="match status" value="1"/>
</dbReference>
<evidence type="ECO:0000259" key="3">
    <source>
        <dbReference type="PROSITE" id="PS51387"/>
    </source>
</evidence>
<dbReference type="Gene3D" id="3.30.465.10">
    <property type="match status" value="1"/>
</dbReference>
<dbReference type="InterPro" id="IPR016169">
    <property type="entry name" value="FAD-bd_PCMH_sub2"/>
</dbReference>
<sequence length="489" mass="52173">MGETYATTDLGPHRRPASAPTVRAVTRAANGDGVPGWTNWAGTASATPRRRAVPRDEADLAAHVARAAADGLHVRAVGAGHSFTPAAVTDGLLLDLDRVSLVEAVSRSGDAIHVTVGAGIRLHRLNAALAAAGLAMANLGDIDRQSIAGAISTGTHGTGARLGGLATQVRGVRVVGADGTVRAVSADREPGLFAASRLGLGATGVLSAVTLEVVPAFLLRAQEEPWPLDRVLDGLAAADDDPDGLVGGNDHVEFYWFPHTRRALTKRNNRLAPDEEDAALERLRTSGPGPVARARTWLDEELLSNGAFGLVNRVATAVPRVTPRLNAVSARALAPRTYVAPSHEVFVTSRRVRFREMEYAVPRESLVDVLTAIDAWLERSGEHVPFPVEVRFAAPDDVWLSTAYRRPTAYVAVHQYARLSHERYFEAVERIVAEVDGRPHWGKLHGLDAARLAELYPRLGDFTAVRDAADPQGVFANAYTDRVLGPAGS</sequence>
<protein>
    <submittedName>
        <fullName evidence="4">FAD-binding protein</fullName>
    </submittedName>
</protein>
<dbReference type="NCBIfam" id="TIGR01679">
    <property type="entry name" value="bact_FAD_ox"/>
    <property type="match status" value="1"/>
</dbReference>
<keyword evidence="5" id="KW-1185">Reference proteome</keyword>
<dbReference type="InterPro" id="IPR006094">
    <property type="entry name" value="Oxid_FAD_bind_N"/>
</dbReference>
<dbReference type="Proteomes" id="UP000610846">
    <property type="component" value="Unassembled WGS sequence"/>
</dbReference>
<dbReference type="InterPro" id="IPR036318">
    <property type="entry name" value="FAD-bd_PCMH-like_sf"/>
</dbReference>
<dbReference type="InterPro" id="IPR016167">
    <property type="entry name" value="FAD-bd_PCMH_sub1"/>
</dbReference>
<dbReference type="PANTHER" id="PTHR43762:SF1">
    <property type="entry name" value="D-ARABINONO-1,4-LACTONE OXIDASE"/>
    <property type="match status" value="1"/>
</dbReference>
<reference evidence="4" key="1">
    <citation type="journal article" date="2018" name="Curr. Microbiol.">
        <title>Cellulosimicrobium arenosum sp. nov., Isolated from Marine Sediment Sand.</title>
        <authorList>
            <person name="Oh M."/>
            <person name="Kim J.H."/>
            <person name="Yoon J.H."/>
            <person name="Schumann P."/>
            <person name="Kim W."/>
        </authorList>
    </citation>
    <scope>NUCLEOTIDE SEQUENCE</scope>
    <source>
        <strain evidence="4">KCTC 49039</strain>
    </source>
</reference>
<dbReference type="Gene3D" id="1.10.45.10">
    <property type="entry name" value="Vanillyl-alcohol Oxidase, Chain A, domain 4"/>
    <property type="match status" value="1"/>
</dbReference>
<dbReference type="PROSITE" id="PS51387">
    <property type="entry name" value="FAD_PCMH"/>
    <property type="match status" value="1"/>
</dbReference>
<proteinExistence type="predicted"/>
<dbReference type="InterPro" id="IPR016171">
    <property type="entry name" value="Vanillyl_alc_oxidase_C-sub2"/>
</dbReference>
<name>A0A927GAG8_9MICO</name>
<gene>
    <name evidence="4" type="ORF">IF651_08520</name>
</gene>